<feature type="region of interest" description="Disordered" evidence="1">
    <location>
        <begin position="1"/>
        <end position="40"/>
    </location>
</feature>
<evidence type="ECO:0000256" key="1">
    <source>
        <dbReference type="SAM" id="MobiDB-lite"/>
    </source>
</evidence>
<dbReference type="AlphaFoldDB" id="A0A495B3G7"/>
<protein>
    <recommendedName>
        <fullName evidence="2">DUF5610 domain-containing protein</fullName>
    </recommendedName>
</protein>
<dbReference type="Proteomes" id="UP000279384">
    <property type="component" value="Unassembled WGS sequence"/>
</dbReference>
<evidence type="ECO:0000313" key="3">
    <source>
        <dbReference type="EMBL" id="RKQ55486.1"/>
    </source>
</evidence>
<sequence>MSLFATPGMSSLTPAAHNSEASTAPGRLNKPSALERSARDEMNAQLIDNLNVSIGAGNKSQQLLYRSAIDKINELLAPEFGADALQAAATKQENSAEATAERILSLSLGFYDAYAQQHPEMSEEERASSFVALVRGGFEQGFNEARDILDGLKVLGGDIASGIQQTYELVQKGYDDFLASKLPAATTTDSSA</sequence>
<dbReference type="Pfam" id="PF18433">
    <property type="entry name" value="DUF5610"/>
    <property type="match status" value="1"/>
</dbReference>
<dbReference type="InterPro" id="IPR041651">
    <property type="entry name" value="DUF5610"/>
</dbReference>
<reference evidence="3 4" key="1">
    <citation type="submission" date="2018-10" db="EMBL/GenBank/DDBJ databases">
        <title>Genomic Encyclopedia of Type Strains, Phase IV (KMG-IV): sequencing the most valuable type-strain genomes for metagenomic binning, comparative biology and taxonomic classification.</title>
        <authorList>
            <person name="Goeker M."/>
        </authorList>
    </citation>
    <scope>NUCLEOTIDE SEQUENCE [LARGE SCALE GENOMIC DNA]</scope>
    <source>
        <strain evidence="3 4">DSM 3303</strain>
    </source>
</reference>
<name>A0A495B3G7_VOGIN</name>
<dbReference type="EMBL" id="RBID01000017">
    <property type="protein sequence ID" value="RKQ55486.1"/>
    <property type="molecule type" value="Genomic_DNA"/>
</dbReference>
<accession>A0A495B3G7</accession>
<feature type="domain" description="DUF5610" evidence="2">
    <location>
        <begin position="58"/>
        <end position="177"/>
    </location>
</feature>
<proteinExistence type="predicted"/>
<organism evidence="3 4">
    <name type="scientific">Vogesella indigofera</name>
    <name type="common">Pseudomonas indigofera</name>
    <dbReference type="NCBI Taxonomy" id="45465"/>
    <lineage>
        <taxon>Bacteria</taxon>
        <taxon>Pseudomonadati</taxon>
        <taxon>Pseudomonadota</taxon>
        <taxon>Betaproteobacteria</taxon>
        <taxon>Neisseriales</taxon>
        <taxon>Chromobacteriaceae</taxon>
        <taxon>Vogesella</taxon>
    </lineage>
</organism>
<dbReference type="Gene3D" id="1.10.132.90">
    <property type="match status" value="1"/>
</dbReference>
<dbReference type="RefSeq" id="WP_147424504.1">
    <property type="nucleotide sequence ID" value="NZ_RBID01000017.1"/>
</dbReference>
<comment type="caution">
    <text evidence="3">The sequence shown here is derived from an EMBL/GenBank/DDBJ whole genome shotgun (WGS) entry which is preliminary data.</text>
</comment>
<evidence type="ECO:0000313" key="4">
    <source>
        <dbReference type="Proteomes" id="UP000279384"/>
    </source>
</evidence>
<gene>
    <name evidence="3" type="ORF">C8E02_2868</name>
</gene>
<evidence type="ECO:0000259" key="2">
    <source>
        <dbReference type="Pfam" id="PF18433"/>
    </source>
</evidence>